<comment type="caution">
    <text evidence="2">The sequence shown here is derived from an EMBL/GenBank/DDBJ whole genome shotgun (WGS) entry which is preliminary data.</text>
</comment>
<keyword evidence="1" id="KW-1133">Transmembrane helix</keyword>
<dbReference type="KEGG" id="arj:DOM24_09240"/>
<name>A0A3A4CVJ8_ACIRA</name>
<dbReference type="AlphaFoldDB" id="A0A3A4CVJ8"/>
<keyword evidence="1" id="KW-0472">Membrane</keyword>
<organism evidence="2 3">
    <name type="scientific">Acinetobacter radioresistens</name>
    <dbReference type="NCBI Taxonomy" id="40216"/>
    <lineage>
        <taxon>Bacteria</taxon>
        <taxon>Pseudomonadati</taxon>
        <taxon>Pseudomonadota</taxon>
        <taxon>Gammaproteobacteria</taxon>
        <taxon>Moraxellales</taxon>
        <taxon>Moraxellaceae</taxon>
        <taxon>Acinetobacter</taxon>
    </lineage>
</organism>
<dbReference type="GeneID" id="56306268"/>
<evidence type="ECO:0000313" key="2">
    <source>
        <dbReference type="EMBL" id="HCM32272.1"/>
    </source>
</evidence>
<evidence type="ECO:0000256" key="1">
    <source>
        <dbReference type="SAM" id="Phobius"/>
    </source>
</evidence>
<keyword evidence="1" id="KW-0812">Transmembrane</keyword>
<evidence type="ECO:0000313" key="3">
    <source>
        <dbReference type="Proteomes" id="UP000262257"/>
    </source>
</evidence>
<feature type="transmembrane region" description="Helical" evidence="1">
    <location>
        <begin position="12"/>
        <end position="30"/>
    </location>
</feature>
<accession>A0A3A4CVJ8</accession>
<dbReference type="Proteomes" id="UP000262257">
    <property type="component" value="Unassembled WGS sequence"/>
</dbReference>
<sequence length="229" mass="26116">MNISNFSLKVWLASFILVSSLIALVFWLYLNVQASLQVSSTQTDITLPHSLGTRIHVGEYLTAQTIGRISSSIDLDHHLVLPLDGKYLADLKFNVTTPVSVQIKYSTMLKINQVMPVETTTDLIYKNKLLPKFPLKLDVPVNIDVPFELNRTYELPIQIAFNGPVYFEFNQQPINVHVKHQLNPSLELNDPINIPKIANFEATMYNVERNTKANLDMKMLLPLSYIQYQ</sequence>
<dbReference type="RefSeq" id="WP_034683868.1">
    <property type="nucleotide sequence ID" value="NZ_CP030031.1"/>
</dbReference>
<protein>
    <submittedName>
        <fullName evidence="2">Uncharacterized protein</fullName>
    </submittedName>
</protein>
<gene>
    <name evidence="2" type="ORF">DIC32_13205</name>
</gene>
<proteinExistence type="predicted"/>
<dbReference type="EMBL" id="DPXL01000164">
    <property type="protein sequence ID" value="HCM32272.1"/>
    <property type="molecule type" value="Genomic_DNA"/>
</dbReference>
<reference evidence="2 3" key="1">
    <citation type="journal article" date="2018" name="Nat. Biotechnol.">
        <title>A standardized bacterial taxonomy based on genome phylogeny substantially revises the tree of life.</title>
        <authorList>
            <person name="Parks D.H."/>
            <person name="Chuvochina M."/>
            <person name="Waite D.W."/>
            <person name="Rinke C."/>
            <person name="Skarshewski A."/>
            <person name="Chaumeil P.A."/>
            <person name="Hugenholtz P."/>
        </authorList>
    </citation>
    <scope>NUCLEOTIDE SEQUENCE [LARGE SCALE GENOMIC DNA]</scope>
    <source>
        <strain evidence="2">UBA10045</strain>
    </source>
</reference>